<keyword evidence="9" id="KW-0325">Glycoprotein</keyword>
<dbReference type="InterPro" id="IPR019540">
    <property type="entry name" value="PtdIno-glycan_biosynth_class_S"/>
</dbReference>
<protein>
    <recommendedName>
        <fullName evidence="13">GPI transamidase component PIG-S</fullName>
    </recommendedName>
</protein>
<dbReference type="PANTHER" id="PTHR21072">
    <property type="entry name" value="GPI TRANSAMIDASE COMPONENT PIG-S"/>
    <property type="match status" value="1"/>
</dbReference>
<dbReference type="OrthoDB" id="10667053at2759"/>
<organism evidence="12">
    <name type="scientific">Chlorella variabilis</name>
    <name type="common">Green alga</name>
    <dbReference type="NCBI Taxonomy" id="554065"/>
    <lineage>
        <taxon>Eukaryota</taxon>
        <taxon>Viridiplantae</taxon>
        <taxon>Chlorophyta</taxon>
        <taxon>core chlorophytes</taxon>
        <taxon>Trebouxiophyceae</taxon>
        <taxon>Chlorellales</taxon>
        <taxon>Chlorellaceae</taxon>
        <taxon>Chlorella clade</taxon>
        <taxon>Chlorella</taxon>
    </lineage>
</organism>
<evidence type="ECO:0000256" key="6">
    <source>
        <dbReference type="ARBA" id="ARBA00022824"/>
    </source>
</evidence>
<keyword evidence="6" id="KW-0256">Endoplasmic reticulum</keyword>
<evidence type="ECO:0000313" key="11">
    <source>
        <dbReference type="EMBL" id="EFN50821.1"/>
    </source>
</evidence>
<keyword evidence="8 10" id="KW-0472">Membrane</keyword>
<reference evidence="11 12" key="1">
    <citation type="journal article" date="2010" name="Plant Cell">
        <title>The Chlorella variabilis NC64A genome reveals adaptation to photosymbiosis, coevolution with viruses, and cryptic sex.</title>
        <authorList>
            <person name="Blanc G."/>
            <person name="Duncan G."/>
            <person name="Agarkova I."/>
            <person name="Borodovsky M."/>
            <person name="Gurnon J."/>
            <person name="Kuo A."/>
            <person name="Lindquist E."/>
            <person name="Lucas S."/>
            <person name="Pangilinan J."/>
            <person name="Polle J."/>
            <person name="Salamov A."/>
            <person name="Terry A."/>
            <person name="Yamada T."/>
            <person name="Dunigan D.D."/>
            <person name="Grigoriev I.V."/>
            <person name="Claverie J.M."/>
            <person name="Van Etten J.L."/>
        </authorList>
    </citation>
    <scope>NUCLEOTIDE SEQUENCE [LARGE SCALE GENOMIC DNA]</scope>
    <source>
        <strain evidence="11 12">NC64A</strain>
    </source>
</reference>
<dbReference type="GO" id="GO:0042765">
    <property type="term" value="C:GPI-anchor transamidase complex"/>
    <property type="evidence" value="ECO:0007669"/>
    <property type="project" value="InterPro"/>
</dbReference>
<dbReference type="GO" id="GO:0016255">
    <property type="term" value="P:attachment of GPI anchor to protein"/>
    <property type="evidence" value="ECO:0007669"/>
    <property type="project" value="InterPro"/>
</dbReference>
<evidence type="ECO:0000256" key="4">
    <source>
        <dbReference type="ARBA" id="ARBA00022502"/>
    </source>
</evidence>
<dbReference type="EMBL" id="GL433872">
    <property type="protein sequence ID" value="EFN50821.1"/>
    <property type="molecule type" value="Genomic_DNA"/>
</dbReference>
<evidence type="ECO:0000256" key="9">
    <source>
        <dbReference type="ARBA" id="ARBA00023180"/>
    </source>
</evidence>
<keyword evidence="12" id="KW-1185">Reference proteome</keyword>
<evidence type="ECO:0000256" key="5">
    <source>
        <dbReference type="ARBA" id="ARBA00022692"/>
    </source>
</evidence>
<proteinExistence type="inferred from homology"/>
<dbReference type="PANTHER" id="PTHR21072:SF13">
    <property type="entry name" value="GPI TRANSAMIDASE COMPONENT PIG-S"/>
    <property type="match status" value="1"/>
</dbReference>
<keyword evidence="7 10" id="KW-1133">Transmembrane helix</keyword>
<evidence type="ECO:0000256" key="10">
    <source>
        <dbReference type="SAM" id="Phobius"/>
    </source>
</evidence>
<dbReference type="GeneID" id="17350268"/>
<dbReference type="Pfam" id="PF10510">
    <property type="entry name" value="PIG-S"/>
    <property type="match status" value="1"/>
</dbReference>
<dbReference type="GO" id="GO:0006506">
    <property type="term" value="P:GPI anchor biosynthetic process"/>
    <property type="evidence" value="ECO:0007669"/>
    <property type="project" value="UniProtKB-UniPathway"/>
</dbReference>
<dbReference type="Proteomes" id="UP000008141">
    <property type="component" value="Unassembled WGS sequence"/>
</dbReference>
<evidence type="ECO:0008006" key="13">
    <source>
        <dbReference type="Google" id="ProtNLM"/>
    </source>
</evidence>
<evidence type="ECO:0000256" key="2">
    <source>
        <dbReference type="ARBA" id="ARBA00004687"/>
    </source>
</evidence>
<dbReference type="AlphaFoldDB" id="E1ZTJ9"/>
<keyword evidence="5 10" id="KW-0812">Transmembrane</keyword>
<comment type="similarity">
    <text evidence="3">Belongs to the PIGS family.</text>
</comment>
<feature type="transmembrane region" description="Helical" evidence="10">
    <location>
        <begin position="20"/>
        <end position="38"/>
    </location>
</feature>
<evidence type="ECO:0000256" key="7">
    <source>
        <dbReference type="ARBA" id="ARBA00022989"/>
    </source>
</evidence>
<comment type="pathway">
    <text evidence="2">Glycolipid biosynthesis; glycosylphosphatidylinositol-anchor biosynthesis.</text>
</comment>
<dbReference type="RefSeq" id="XP_005842923.1">
    <property type="nucleotide sequence ID" value="XM_005842861.1"/>
</dbReference>
<name>E1ZTJ9_CHLVA</name>
<keyword evidence="4" id="KW-0337">GPI-anchor biosynthesis</keyword>
<evidence type="ECO:0000256" key="3">
    <source>
        <dbReference type="ARBA" id="ARBA00005316"/>
    </source>
</evidence>
<dbReference type="InParanoid" id="E1ZTJ9"/>
<sequence>MNAVARGLAGGTACSLPARLLAFAVFLGVYAGGVYHAWHALAIQRHALPAATARQLGAALAPPPPAAAAAAASAASTLCGPTIRVHCTLLPGEPEQHGQLAVDLQTLAARHLQPALSQLAPARVGSNVLLYPPRLPAQQLRWDEQRQAHVLAAAAAASWAQRMQQLAWSAVQAHADSSLELAAAAVLLYVPPPAHLPLLLELGGGDASASMQLPDSSLLLIVNHNGSGDSSGNGSCGSITGPHASQEEQLAGAILSWLLQPLAASSGGGSGATSSPDTLQQLRRSLTAACAAEAAVALQRFVGAAEAAPDQPVTAAMASRAAEVVQLLKAVAAQQQEEQAAEAGQGAATQGLAAARGAWAAAHQLLHDPGTGASQAFPPEHTLAVLLPLALPVSLVLVQAAGREAAAWRKRRAAEQAAAEAHGKAD</sequence>
<dbReference type="KEGG" id="cvr:CHLNCDRAFT_141767"/>
<comment type="subcellular location">
    <subcellularLocation>
        <location evidence="1">Endoplasmic reticulum membrane</location>
        <topology evidence="1">Multi-pass membrane protein</topology>
    </subcellularLocation>
</comment>
<evidence type="ECO:0000256" key="8">
    <source>
        <dbReference type="ARBA" id="ARBA00023136"/>
    </source>
</evidence>
<dbReference type="UniPathway" id="UPA00196"/>
<evidence type="ECO:0000313" key="12">
    <source>
        <dbReference type="Proteomes" id="UP000008141"/>
    </source>
</evidence>
<evidence type="ECO:0000256" key="1">
    <source>
        <dbReference type="ARBA" id="ARBA00004477"/>
    </source>
</evidence>
<accession>E1ZTJ9</accession>
<gene>
    <name evidence="11" type="ORF">CHLNCDRAFT_141767</name>
</gene>